<dbReference type="Proteomes" id="UP000325684">
    <property type="component" value="Unassembled WGS sequence"/>
</dbReference>
<evidence type="ECO:0000313" key="2">
    <source>
        <dbReference type="Proteomes" id="UP000325684"/>
    </source>
</evidence>
<dbReference type="OrthoDB" id="8019871at2"/>
<sequence length="125" mass="14216">MIEADFDGNGIKDRAQIAIRKSDQARGVIVTTKGRVHLLLILSEGDEIRADHSDLKDNGLGFAKPGRWDTVCGNAFREFQEESCEDYPKSVRLRNPGILVVSNTYALLYFWDRKKEKFDVVSLRN</sequence>
<evidence type="ECO:0000313" key="1">
    <source>
        <dbReference type="EMBL" id="KAB0267990.1"/>
    </source>
</evidence>
<protein>
    <submittedName>
        <fullName evidence="1">Uncharacterized protein</fullName>
    </submittedName>
</protein>
<name>A0A5N3PE62_9HYPH</name>
<dbReference type="EMBL" id="VCMV01000010">
    <property type="protein sequence ID" value="KAB0267990.1"/>
    <property type="molecule type" value="Genomic_DNA"/>
</dbReference>
<dbReference type="RefSeq" id="WP_150942970.1">
    <property type="nucleotide sequence ID" value="NZ_VCMV01000010.1"/>
</dbReference>
<keyword evidence="2" id="KW-1185">Reference proteome</keyword>
<organism evidence="1 2">
    <name type="scientific">Microvirga brassicacearum</name>
    <dbReference type="NCBI Taxonomy" id="2580413"/>
    <lineage>
        <taxon>Bacteria</taxon>
        <taxon>Pseudomonadati</taxon>
        <taxon>Pseudomonadota</taxon>
        <taxon>Alphaproteobacteria</taxon>
        <taxon>Hyphomicrobiales</taxon>
        <taxon>Methylobacteriaceae</taxon>
        <taxon>Microvirga</taxon>
    </lineage>
</organism>
<reference evidence="1 2" key="1">
    <citation type="journal article" date="2019" name="Microorganisms">
        <title>Genome Insights into the Novel Species Microvirga brassicacearum, a Rapeseed Endophyte with Biotechnological Potential.</title>
        <authorList>
            <person name="Jimenez-Gomez A."/>
            <person name="Saati-Santamaria Z."/>
            <person name="Igual J.M."/>
            <person name="Rivas R."/>
            <person name="Mateos P.F."/>
            <person name="Garcia-Fraile P."/>
        </authorList>
    </citation>
    <scope>NUCLEOTIDE SEQUENCE [LARGE SCALE GENOMIC DNA]</scope>
    <source>
        <strain evidence="1 2">CDVBN77</strain>
    </source>
</reference>
<comment type="caution">
    <text evidence="1">The sequence shown here is derived from an EMBL/GenBank/DDBJ whole genome shotgun (WGS) entry which is preliminary data.</text>
</comment>
<proteinExistence type="predicted"/>
<dbReference type="AlphaFoldDB" id="A0A5N3PE62"/>
<accession>A0A5N3PE62</accession>
<gene>
    <name evidence="1" type="ORF">FEZ63_07255</name>
</gene>